<keyword evidence="2" id="KW-0472">Membrane</keyword>
<evidence type="ECO:0000256" key="2">
    <source>
        <dbReference type="SAM" id="Phobius"/>
    </source>
</evidence>
<proteinExistence type="predicted"/>
<evidence type="ECO:0000313" key="5">
    <source>
        <dbReference type="Proteomes" id="UP000621447"/>
    </source>
</evidence>
<sequence>MAFCTQCGTRLPDQARFCPRCGAAAPTLDPPTDADRAVEPERPRAPLVPPAASGPELPADGLHFGPAPRTGAVLGATTGERAEPRRASLPPPLAPAPTRRDDDDEEDADEGGTSTGTRLLVILALIAAAVLAVVFWQQRDGARPVAEVATNASEPAPEPSSEPAEVASAPLPEPEPTPTPSPTLEVAQTGDEIGSTASLNPNGEAAIPAAAIDTAFDDDPDRAGEEFPGPVTVRGTVIGLLSDSPPALSLEGRSRGNYVIADLAGDQRDALQLLTRGSVVRLRCGAVRHQSGTTVLYGCRI</sequence>
<feature type="region of interest" description="Disordered" evidence="1">
    <location>
        <begin position="146"/>
        <end position="186"/>
    </location>
</feature>
<dbReference type="InterPro" id="IPR026870">
    <property type="entry name" value="Zinc_ribbon_dom"/>
</dbReference>
<feature type="compositionally biased region" description="Basic and acidic residues" evidence="1">
    <location>
        <begin position="33"/>
        <end position="44"/>
    </location>
</feature>
<protein>
    <submittedName>
        <fullName evidence="4">Zinc-ribbon domain-containing protein</fullName>
    </submittedName>
</protein>
<feature type="compositionally biased region" description="Pro residues" evidence="1">
    <location>
        <begin position="171"/>
        <end position="181"/>
    </location>
</feature>
<evidence type="ECO:0000256" key="1">
    <source>
        <dbReference type="SAM" id="MobiDB-lite"/>
    </source>
</evidence>
<feature type="region of interest" description="Disordered" evidence="1">
    <location>
        <begin position="23"/>
        <end position="113"/>
    </location>
</feature>
<keyword evidence="2" id="KW-1133">Transmembrane helix</keyword>
<evidence type="ECO:0000313" key="4">
    <source>
        <dbReference type="EMBL" id="NTS65971.1"/>
    </source>
</evidence>
<feature type="domain" description="Zinc-ribbon" evidence="3">
    <location>
        <begin position="3"/>
        <end position="23"/>
    </location>
</feature>
<dbReference type="Pfam" id="PF13240">
    <property type="entry name" value="Zn_Ribbon_1"/>
    <property type="match status" value="1"/>
</dbReference>
<keyword evidence="5" id="KW-1185">Reference proteome</keyword>
<dbReference type="Proteomes" id="UP000621447">
    <property type="component" value="Unassembled WGS sequence"/>
</dbReference>
<feature type="compositionally biased region" description="Low complexity" evidence="1">
    <location>
        <begin position="152"/>
        <end position="170"/>
    </location>
</feature>
<dbReference type="EMBL" id="JABULH010000005">
    <property type="protein sequence ID" value="NTS65971.1"/>
    <property type="molecule type" value="Genomic_DNA"/>
</dbReference>
<accession>A0ABX2JJY6</accession>
<name>A0ABX2JJY6_9SPHN</name>
<comment type="caution">
    <text evidence="4">The sequence shown here is derived from an EMBL/GenBank/DDBJ whole genome shotgun (WGS) entry which is preliminary data.</text>
</comment>
<organism evidence="4 5">
    <name type="scientific">Sphingomonas hominis</name>
    <dbReference type="NCBI Taxonomy" id="2741495"/>
    <lineage>
        <taxon>Bacteria</taxon>
        <taxon>Pseudomonadati</taxon>
        <taxon>Pseudomonadota</taxon>
        <taxon>Alphaproteobacteria</taxon>
        <taxon>Sphingomonadales</taxon>
        <taxon>Sphingomonadaceae</taxon>
        <taxon>Sphingomonas</taxon>
    </lineage>
</organism>
<evidence type="ECO:0000259" key="3">
    <source>
        <dbReference type="Pfam" id="PF13240"/>
    </source>
</evidence>
<gene>
    <name evidence="4" type="ORF">HRV97_12460</name>
</gene>
<reference evidence="4 5" key="1">
    <citation type="submission" date="2020-06" db="EMBL/GenBank/DDBJ databases">
        <title>Sphingomonas hominis sp. nov., a member of the Sphingomonas, isolated from the hair of a 22-year-old girl.</title>
        <authorList>
            <person name="Zhang D.-F."/>
            <person name="Cui X.-W."/>
        </authorList>
    </citation>
    <scope>NUCLEOTIDE SEQUENCE [LARGE SCALE GENOMIC DNA]</scope>
    <source>
        <strain evidence="4 5">HHU CXW</strain>
    </source>
</reference>
<feature type="transmembrane region" description="Helical" evidence="2">
    <location>
        <begin position="119"/>
        <end position="136"/>
    </location>
</feature>
<keyword evidence="2" id="KW-0812">Transmembrane</keyword>
<dbReference type="RefSeq" id="WP_174194594.1">
    <property type="nucleotide sequence ID" value="NZ_JABULH010000005.1"/>
</dbReference>